<comment type="caution">
    <text evidence="7">The sequence shown here is derived from an EMBL/GenBank/DDBJ whole genome shotgun (WGS) entry which is preliminary data.</text>
</comment>
<evidence type="ECO:0000256" key="6">
    <source>
        <dbReference type="HAMAP-Rule" id="MF_00163"/>
    </source>
</evidence>
<dbReference type="PANTHER" id="PTHR10458:SF20">
    <property type="entry name" value="PEPTIDE DEFORMYLASE 1"/>
    <property type="match status" value="1"/>
</dbReference>
<proteinExistence type="inferred from homology"/>
<dbReference type="STRING" id="456.Ljor_2605"/>
<keyword evidence="8" id="KW-1185">Reference proteome</keyword>
<evidence type="ECO:0000256" key="2">
    <source>
        <dbReference type="ARBA" id="ARBA00022723"/>
    </source>
</evidence>
<dbReference type="NCBIfam" id="TIGR00079">
    <property type="entry name" value="pept_deformyl"/>
    <property type="match status" value="1"/>
</dbReference>
<keyword evidence="4 6" id="KW-0648">Protein biosynthesis</keyword>
<feature type="binding site" evidence="6">
    <location>
        <position position="147"/>
    </location>
    <ligand>
        <name>Fe cation</name>
        <dbReference type="ChEBI" id="CHEBI:24875"/>
    </ligand>
</feature>
<dbReference type="PIRSF" id="PIRSF004749">
    <property type="entry name" value="Pep_def"/>
    <property type="match status" value="1"/>
</dbReference>
<keyword evidence="5 6" id="KW-0408">Iron</keyword>
<evidence type="ECO:0000313" key="8">
    <source>
        <dbReference type="Proteomes" id="UP000055035"/>
    </source>
</evidence>
<evidence type="ECO:0000313" key="7">
    <source>
        <dbReference type="EMBL" id="KTD18299.1"/>
    </source>
</evidence>
<dbReference type="RefSeq" id="WP_058471973.1">
    <property type="nucleotide sequence ID" value="NZ_CAAAIC010000006.1"/>
</dbReference>
<keyword evidence="2 6" id="KW-0479">Metal-binding</keyword>
<comment type="function">
    <text evidence="6">Removes the formyl group from the N-terminal Met of newly synthesized proteins. Requires at least a dipeptide for an efficient rate of reaction. N-terminal L-methionine is a prerequisite for activity but the enzyme has broad specificity at other positions.</text>
</comment>
<dbReference type="InterPro" id="IPR023635">
    <property type="entry name" value="Peptide_deformylase"/>
</dbReference>
<dbReference type="EMBL" id="LNYJ01000011">
    <property type="protein sequence ID" value="KTD18299.1"/>
    <property type="molecule type" value="Genomic_DNA"/>
</dbReference>
<dbReference type="NCBIfam" id="NF001159">
    <property type="entry name" value="PRK00150.1-3"/>
    <property type="match status" value="1"/>
</dbReference>
<dbReference type="AlphaFoldDB" id="A0A0W0VDV1"/>
<accession>A0A0W0VDV1</accession>
<dbReference type="PRINTS" id="PR01576">
    <property type="entry name" value="PDEFORMYLASE"/>
</dbReference>
<organism evidence="7 8">
    <name type="scientific">Legionella jordanis</name>
    <dbReference type="NCBI Taxonomy" id="456"/>
    <lineage>
        <taxon>Bacteria</taxon>
        <taxon>Pseudomonadati</taxon>
        <taxon>Pseudomonadota</taxon>
        <taxon>Gammaproteobacteria</taxon>
        <taxon>Legionellales</taxon>
        <taxon>Legionellaceae</taxon>
        <taxon>Legionella</taxon>
    </lineage>
</organism>
<evidence type="ECO:0000256" key="1">
    <source>
        <dbReference type="ARBA" id="ARBA00010759"/>
    </source>
</evidence>
<dbReference type="PATRIC" id="fig|456.5.peg.2797"/>
<dbReference type="GO" id="GO:0006412">
    <property type="term" value="P:translation"/>
    <property type="evidence" value="ECO:0007669"/>
    <property type="project" value="UniProtKB-UniRule"/>
</dbReference>
<comment type="catalytic activity">
    <reaction evidence="6">
        <text>N-terminal N-formyl-L-methionyl-[peptide] + H2O = N-terminal L-methionyl-[peptide] + formate</text>
        <dbReference type="Rhea" id="RHEA:24420"/>
        <dbReference type="Rhea" id="RHEA-COMP:10639"/>
        <dbReference type="Rhea" id="RHEA-COMP:10640"/>
        <dbReference type="ChEBI" id="CHEBI:15377"/>
        <dbReference type="ChEBI" id="CHEBI:15740"/>
        <dbReference type="ChEBI" id="CHEBI:49298"/>
        <dbReference type="ChEBI" id="CHEBI:64731"/>
        <dbReference type="EC" id="3.5.1.88"/>
    </reaction>
</comment>
<dbReference type="PANTHER" id="PTHR10458">
    <property type="entry name" value="PEPTIDE DEFORMYLASE"/>
    <property type="match status" value="1"/>
</dbReference>
<sequence length="178" mass="19947">MSAQVILKMGNPRLAKPSSPLVNFEQQGLDYPNLANLLKDMEDSMHEHCGVGIAAPQIGCNMRVIMYGFETNPRYPNEGPVPFTILINPVIEACSKETDDAWEGCLSVPGLRGLVPRPNWIKYKAFDPYGNSIEGMAQGFHARIIQHECDHLDGVLFPQRIKNLKFFGYEDELNISLI</sequence>
<feature type="binding site" evidence="6">
    <location>
        <position position="105"/>
    </location>
    <ligand>
        <name>Fe cation</name>
        <dbReference type="ChEBI" id="CHEBI:24875"/>
    </ligand>
</feature>
<dbReference type="Pfam" id="PF01327">
    <property type="entry name" value="Pep_deformylase"/>
    <property type="match status" value="1"/>
</dbReference>
<evidence type="ECO:0000256" key="3">
    <source>
        <dbReference type="ARBA" id="ARBA00022801"/>
    </source>
</evidence>
<dbReference type="InterPro" id="IPR036821">
    <property type="entry name" value="Peptide_deformylase_sf"/>
</dbReference>
<dbReference type="HAMAP" id="MF_00163">
    <property type="entry name" value="Pep_deformylase"/>
    <property type="match status" value="1"/>
</dbReference>
<dbReference type="Gene3D" id="3.90.45.10">
    <property type="entry name" value="Peptide deformylase"/>
    <property type="match status" value="1"/>
</dbReference>
<dbReference type="FunFam" id="3.90.45.10:FF:000003">
    <property type="entry name" value="Peptide deformylase"/>
    <property type="match status" value="1"/>
</dbReference>
<dbReference type="GO" id="GO:0046872">
    <property type="term" value="F:metal ion binding"/>
    <property type="evidence" value="ECO:0007669"/>
    <property type="project" value="UniProtKB-KW"/>
</dbReference>
<reference evidence="7 8" key="1">
    <citation type="submission" date="2015-11" db="EMBL/GenBank/DDBJ databases">
        <title>Genomic analysis of 38 Legionella species identifies large and diverse effector repertoires.</title>
        <authorList>
            <person name="Burstein D."/>
            <person name="Amaro F."/>
            <person name="Zusman T."/>
            <person name="Lifshitz Z."/>
            <person name="Cohen O."/>
            <person name="Gilbert J.A."/>
            <person name="Pupko T."/>
            <person name="Shuman H.A."/>
            <person name="Segal G."/>
        </authorList>
    </citation>
    <scope>NUCLEOTIDE SEQUENCE [LARGE SCALE GENOMIC DNA]</scope>
    <source>
        <strain evidence="7 8">BL-540</strain>
    </source>
</reference>
<keyword evidence="3 6" id="KW-0378">Hydrolase</keyword>
<dbReference type="OrthoDB" id="9804313at2"/>
<dbReference type="GO" id="GO:0042586">
    <property type="term" value="F:peptide deformylase activity"/>
    <property type="evidence" value="ECO:0007669"/>
    <property type="project" value="UniProtKB-UniRule"/>
</dbReference>
<evidence type="ECO:0000256" key="4">
    <source>
        <dbReference type="ARBA" id="ARBA00022917"/>
    </source>
</evidence>
<dbReference type="SUPFAM" id="SSF56420">
    <property type="entry name" value="Peptide deformylase"/>
    <property type="match status" value="1"/>
</dbReference>
<dbReference type="CDD" id="cd00487">
    <property type="entry name" value="Pep_deformylase"/>
    <property type="match status" value="1"/>
</dbReference>
<comment type="cofactor">
    <cofactor evidence="6">
        <name>Fe(2+)</name>
        <dbReference type="ChEBI" id="CHEBI:29033"/>
    </cofactor>
    <text evidence="6">Binds 1 Fe(2+) ion.</text>
</comment>
<dbReference type="Proteomes" id="UP000055035">
    <property type="component" value="Unassembled WGS sequence"/>
</dbReference>
<comment type="similarity">
    <text evidence="1 6">Belongs to the polypeptide deformylase family.</text>
</comment>
<gene>
    <name evidence="6" type="primary">def</name>
    <name evidence="7" type="ORF">Ljor_2605</name>
</gene>
<feature type="active site" evidence="6">
    <location>
        <position position="148"/>
    </location>
</feature>
<evidence type="ECO:0000256" key="5">
    <source>
        <dbReference type="ARBA" id="ARBA00023004"/>
    </source>
</evidence>
<dbReference type="EC" id="3.5.1.88" evidence="6"/>
<feature type="binding site" evidence="6">
    <location>
        <position position="151"/>
    </location>
    <ligand>
        <name>Fe cation</name>
        <dbReference type="ChEBI" id="CHEBI:24875"/>
    </ligand>
</feature>
<protein>
    <recommendedName>
        <fullName evidence="6">Peptide deformylase</fullName>
        <shortName evidence="6">PDF</shortName>
        <ecNumber evidence="6">3.5.1.88</ecNumber>
    </recommendedName>
    <alternativeName>
        <fullName evidence="6">Polypeptide deformylase</fullName>
    </alternativeName>
</protein>
<name>A0A0W0VDV1_9GAMM</name>